<dbReference type="OrthoDB" id="3562691at2759"/>
<protein>
    <submittedName>
        <fullName evidence="3">Uncharacterized protein</fullName>
    </submittedName>
</protein>
<evidence type="ECO:0000313" key="3">
    <source>
        <dbReference type="EMBL" id="KUJ06975.1"/>
    </source>
</evidence>
<accession>A0A132B3J7</accession>
<name>A0A132B3J7_MOLSC</name>
<evidence type="ECO:0000313" key="4">
    <source>
        <dbReference type="Proteomes" id="UP000070700"/>
    </source>
</evidence>
<dbReference type="GeneID" id="28830661"/>
<gene>
    <name evidence="3" type="ORF">LY89DRAFT_743306</name>
</gene>
<keyword evidence="2" id="KW-0472">Membrane</keyword>
<dbReference type="KEGG" id="psco:LY89DRAFT_743306"/>
<sequence length="63" mass="6523">MAPPRSGMPRGRTPWLIGAVVGTGALFIGLKWKAVLARSEAAKKSGTKEINYSVAPNRSGGGV</sequence>
<dbReference type="EMBL" id="KQ947442">
    <property type="protein sequence ID" value="KUJ06975.1"/>
    <property type="molecule type" value="Genomic_DNA"/>
</dbReference>
<evidence type="ECO:0000256" key="2">
    <source>
        <dbReference type="SAM" id="Phobius"/>
    </source>
</evidence>
<reference evidence="3 4" key="1">
    <citation type="submission" date="2015-10" db="EMBL/GenBank/DDBJ databases">
        <title>Full genome of DAOMC 229536 Phialocephala scopiformis, a fungal endophyte of spruce producing the potent anti-insectan compound rugulosin.</title>
        <authorList>
            <consortium name="DOE Joint Genome Institute"/>
            <person name="Walker A.K."/>
            <person name="Frasz S.L."/>
            <person name="Seifert K.A."/>
            <person name="Miller J.D."/>
            <person name="Mondo S.J."/>
            <person name="Labutti K."/>
            <person name="Lipzen A."/>
            <person name="Dockter R."/>
            <person name="Kennedy M."/>
            <person name="Grigoriev I.V."/>
            <person name="Spatafora J.W."/>
        </authorList>
    </citation>
    <scope>NUCLEOTIDE SEQUENCE [LARGE SCALE GENOMIC DNA]</scope>
    <source>
        <strain evidence="3 4">CBS 120377</strain>
    </source>
</reference>
<dbReference type="InParanoid" id="A0A132B3J7"/>
<dbReference type="Proteomes" id="UP000070700">
    <property type="component" value="Unassembled WGS sequence"/>
</dbReference>
<keyword evidence="4" id="KW-1185">Reference proteome</keyword>
<keyword evidence="2" id="KW-1133">Transmembrane helix</keyword>
<keyword evidence="2" id="KW-0812">Transmembrane</keyword>
<proteinExistence type="predicted"/>
<organism evidence="3 4">
    <name type="scientific">Mollisia scopiformis</name>
    <name type="common">Conifer needle endophyte fungus</name>
    <name type="synonym">Phialocephala scopiformis</name>
    <dbReference type="NCBI Taxonomy" id="149040"/>
    <lineage>
        <taxon>Eukaryota</taxon>
        <taxon>Fungi</taxon>
        <taxon>Dikarya</taxon>
        <taxon>Ascomycota</taxon>
        <taxon>Pezizomycotina</taxon>
        <taxon>Leotiomycetes</taxon>
        <taxon>Helotiales</taxon>
        <taxon>Mollisiaceae</taxon>
        <taxon>Mollisia</taxon>
    </lineage>
</organism>
<dbReference type="RefSeq" id="XP_018061330.1">
    <property type="nucleotide sequence ID" value="XM_018220935.1"/>
</dbReference>
<feature type="region of interest" description="Disordered" evidence="1">
    <location>
        <begin position="43"/>
        <end position="63"/>
    </location>
</feature>
<evidence type="ECO:0000256" key="1">
    <source>
        <dbReference type="SAM" id="MobiDB-lite"/>
    </source>
</evidence>
<feature type="transmembrane region" description="Helical" evidence="2">
    <location>
        <begin position="12"/>
        <end position="30"/>
    </location>
</feature>
<dbReference type="AlphaFoldDB" id="A0A132B3J7"/>